<dbReference type="InterPro" id="IPR022453">
    <property type="entry name" value="Znf_MqsA-type"/>
</dbReference>
<evidence type="ECO:0000313" key="2">
    <source>
        <dbReference type="Proteomes" id="UP000010809"/>
    </source>
</evidence>
<proteinExistence type="predicted"/>
<evidence type="ECO:0000313" key="1">
    <source>
        <dbReference type="EMBL" id="AGA33973.1"/>
    </source>
</evidence>
<dbReference type="EMBL" id="CP003989">
    <property type="protein sequence ID" value="AGA33973.1"/>
    <property type="molecule type" value="Genomic_DNA"/>
</dbReference>
<organism evidence="1 2">
    <name type="scientific">Thioalkalivibrio nitratireducens (strain DSM 14787 / UNIQEM 213 / ALEN2)</name>
    <dbReference type="NCBI Taxonomy" id="1255043"/>
    <lineage>
        <taxon>Bacteria</taxon>
        <taxon>Pseudomonadati</taxon>
        <taxon>Pseudomonadota</taxon>
        <taxon>Gammaproteobacteria</taxon>
        <taxon>Chromatiales</taxon>
        <taxon>Ectothiorhodospiraceae</taxon>
        <taxon>Thioalkalivibrio</taxon>
    </lineage>
</organism>
<dbReference type="Gene3D" id="3.10.20.860">
    <property type="match status" value="1"/>
</dbReference>
<dbReference type="eggNOG" id="ENOG5032ZX6">
    <property type="taxonomic scope" value="Bacteria"/>
</dbReference>
<protein>
    <recommendedName>
        <fullName evidence="3">YgiT-type zinc finger domain protein</fullName>
    </recommendedName>
</protein>
<dbReference type="HOGENOM" id="CLU_174612_4_1_6"/>
<dbReference type="STRING" id="1255043.TVNIR_2330"/>
<gene>
    <name evidence="1" type="ordered locus">TVNIR_2330</name>
</gene>
<evidence type="ECO:0008006" key="3">
    <source>
        <dbReference type="Google" id="ProtNLM"/>
    </source>
</evidence>
<dbReference type="NCBIfam" id="TIGR03831">
    <property type="entry name" value="YgiT_finger"/>
    <property type="match status" value="1"/>
</dbReference>
<reference evidence="1" key="1">
    <citation type="submission" date="2015-12" db="EMBL/GenBank/DDBJ databases">
        <authorList>
            <person name="Tikhonova T.V."/>
            <person name="Pavlov A.R."/>
            <person name="Beletsky A.V."/>
            <person name="Mardanov A.V."/>
            <person name="Sorokin D.Y."/>
            <person name="Ravin N.V."/>
            <person name="Popov V.O."/>
        </authorList>
    </citation>
    <scope>NUCLEOTIDE SEQUENCE</scope>
    <source>
        <strain evidence="1">DSM 14787</strain>
    </source>
</reference>
<dbReference type="KEGG" id="tni:TVNIR_2330"/>
<dbReference type="AlphaFoldDB" id="L0DY53"/>
<name>L0DY53_THIND</name>
<sequence>MTLQRGDTTVVIKDVPAHGCDNCGEYYLSAEMTEKVMALAEAAVRKGAEVEILRWAA</sequence>
<dbReference type="Proteomes" id="UP000010809">
    <property type="component" value="Chromosome"/>
</dbReference>
<dbReference type="PATRIC" id="fig|1255043.3.peg.2352"/>
<keyword evidence="2" id="KW-1185">Reference proteome</keyword>
<accession>L0DY53</accession>
<dbReference type="CDD" id="cd12870">
    <property type="entry name" value="MqsA"/>
    <property type="match status" value="1"/>
</dbReference>